<dbReference type="GO" id="GO:0003677">
    <property type="term" value="F:DNA binding"/>
    <property type="evidence" value="ECO:0007669"/>
    <property type="project" value="UniProtKB-KW"/>
</dbReference>
<dbReference type="STRING" id="3916.A0A3Q0FG65"/>
<name>A0A3Q0FG65_VIGRR</name>
<reference evidence="8" key="1">
    <citation type="journal article" date="2014" name="Nat. Commun.">
        <title>Genome sequence of mungbean and insights into evolution within Vigna species.</title>
        <authorList>
            <person name="Kang Y.J."/>
            <person name="Kim S.K."/>
            <person name="Kim M.Y."/>
            <person name="Lestari P."/>
            <person name="Kim K.H."/>
            <person name="Ha B.K."/>
            <person name="Jun T.H."/>
            <person name="Hwang W.J."/>
            <person name="Lee T."/>
            <person name="Lee J."/>
            <person name="Shim S."/>
            <person name="Yoon M.Y."/>
            <person name="Jang Y.E."/>
            <person name="Han K.S."/>
            <person name="Taeprayoon P."/>
            <person name="Yoon N."/>
            <person name="Somta P."/>
            <person name="Tanya P."/>
            <person name="Kim K.S."/>
            <person name="Gwag J.G."/>
            <person name="Moon J.K."/>
            <person name="Lee Y.H."/>
            <person name="Park B.S."/>
            <person name="Bombarely A."/>
            <person name="Doyle J.J."/>
            <person name="Jackson S.A."/>
            <person name="Schafleitner R."/>
            <person name="Srinives P."/>
            <person name="Varshney R.K."/>
            <person name="Lee S.H."/>
        </authorList>
    </citation>
    <scope>NUCLEOTIDE SEQUENCE [LARGE SCALE GENOMIC DNA]</scope>
    <source>
        <strain evidence="8">cv. VC1973A</strain>
    </source>
</reference>
<accession>A0A3Q0FG65</accession>
<dbReference type="OrthoDB" id="276498at2759"/>
<gene>
    <name evidence="9" type="primary">LOC106773358</name>
</gene>
<feature type="region of interest" description="Disordered" evidence="7">
    <location>
        <begin position="134"/>
        <end position="161"/>
    </location>
</feature>
<dbReference type="GO" id="GO:0005634">
    <property type="term" value="C:nucleus"/>
    <property type="evidence" value="ECO:0007669"/>
    <property type="project" value="TreeGrafter"/>
</dbReference>
<comment type="cofactor">
    <cofactor evidence="2">
        <name>Mg(2+)</name>
        <dbReference type="ChEBI" id="CHEBI:18420"/>
    </cofactor>
</comment>
<evidence type="ECO:0000313" key="9">
    <source>
        <dbReference type="RefSeq" id="XP_022641639.1"/>
    </source>
</evidence>
<reference evidence="9" key="2">
    <citation type="submission" date="2025-08" db="UniProtKB">
        <authorList>
            <consortium name="RefSeq"/>
        </authorList>
    </citation>
    <scope>IDENTIFICATION</scope>
    <source>
        <tissue evidence="9">Leaf</tissue>
    </source>
</reference>
<dbReference type="Proteomes" id="UP000087766">
    <property type="component" value="Chromosome 9"/>
</dbReference>
<evidence type="ECO:0000256" key="7">
    <source>
        <dbReference type="SAM" id="MobiDB-lite"/>
    </source>
</evidence>
<dbReference type="InterPro" id="IPR050634">
    <property type="entry name" value="DNA_Topoisomerase_II"/>
</dbReference>
<dbReference type="EC" id="5.6.2.2" evidence="3"/>
<dbReference type="RefSeq" id="XP_022641639.1">
    <property type="nucleotide sequence ID" value="XM_022785918.1"/>
</dbReference>
<keyword evidence="5" id="KW-0238">DNA-binding</keyword>
<keyword evidence="6" id="KW-0413">Isomerase</keyword>
<evidence type="ECO:0000256" key="5">
    <source>
        <dbReference type="ARBA" id="ARBA00023125"/>
    </source>
</evidence>
<feature type="compositionally biased region" description="Low complexity" evidence="7">
    <location>
        <begin position="140"/>
        <end position="151"/>
    </location>
</feature>
<evidence type="ECO:0000256" key="4">
    <source>
        <dbReference type="ARBA" id="ARBA00023029"/>
    </source>
</evidence>
<dbReference type="GeneID" id="106773358"/>
<dbReference type="PANTHER" id="PTHR10169">
    <property type="entry name" value="DNA TOPOISOMERASE/GYRASE"/>
    <property type="match status" value="1"/>
</dbReference>
<dbReference type="GO" id="GO:0000712">
    <property type="term" value="P:resolution of meiotic recombination intermediates"/>
    <property type="evidence" value="ECO:0007669"/>
    <property type="project" value="TreeGrafter"/>
</dbReference>
<evidence type="ECO:0000256" key="1">
    <source>
        <dbReference type="ARBA" id="ARBA00000185"/>
    </source>
</evidence>
<dbReference type="GO" id="GO:0003918">
    <property type="term" value="F:DNA topoisomerase type II (double strand cut, ATP-hydrolyzing) activity"/>
    <property type="evidence" value="ECO:0007669"/>
    <property type="project" value="UniProtKB-EC"/>
</dbReference>
<dbReference type="InterPro" id="IPR036890">
    <property type="entry name" value="HATPase_C_sf"/>
</dbReference>
<sequence length="189" mass="20413">MFDSEALERRKILIRSIDFFSRLILLSGSGRIGVLHPSLSLSPVGKTITDLPRIFSYVPGLYKIFDEILVNTGDNKQRDLSMAAFKVTINAKLNTISSTAIPYPLRSPNSFVATCLLTATMTITITLRRPPVDATATVRSSPTSSPPSSSSKLPMESARRSINSSLPHATAPLAFSTPVTDNISVCTAD</sequence>
<organism evidence="8 9">
    <name type="scientific">Vigna radiata var. radiata</name>
    <name type="common">Mung bean</name>
    <name type="synonym">Phaseolus aureus</name>
    <dbReference type="NCBI Taxonomy" id="3916"/>
    <lineage>
        <taxon>Eukaryota</taxon>
        <taxon>Viridiplantae</taxon>
        <taxon>Streptophyta</taxon>
        <taxon>Embryophyta</taxon>
        <taxon>Tracheophyta</taxon>
        <taxon>Spermatophyta</taxon>
        <taxon>Magnoliopsida</taxon>
        <taxon>eudicotyledons</taxon>
        <taxon>Gunneridae</taxon>
        <taxon>Pentapetalae</taxon>
        <taxon>rosids</taxon>
        <taxon>fabids</taxon>
        <taxon>Fabales</taxon>
        <taxon>Fabaceae</taxon>
        <taxon>Papilionoideae</taxon>
        <taxon>50 kb inversion clade</taxon>
        <taxon>NPAAA clade</taxon>
        <taxon>indigoferoid/millettioid clade</taxon>
        <taxon>Phaseoleae</taxon>
        <taxon>Vigna</taxon>
    </lineage>
</organism>
<protein>
    <recommendedName>
        <fullName evidence="3">DNA topoisomerase (ATP-hydrolyzing)</fullName>
        <ecNumber evidence="3">5.6.2.2</ecNumber>
    </recommendedName>
</protein>
<evidence type="ECO:0000313" key="8">
    <source>
        <dbReference type="Proteomes" id="UP000087766"/>
    </source>
</evidence>
<dbReference type="KEGG" id="vra:106773358"/>
<dbReference type="Gene3D" id="3.30.565.10">
    <property type="entry name" value="Histidine kinase-like ATPase, C-terminal domain"/>
    <property type="match status" value="1"/>
</dbReference>
<keyword evidence="4" id="KW-0799">Topoisomerase</keyword>
<keyword evidence="8" id="KW-1185">Reference proteome</keyword>
<comment type="catalytic activity">
    <reaction evidence="1">
        <text>ATP-dependent breakage, passage and rejoining of double-stranded DNA.</text>
        <dbReference type="EC" id="5.6.2.2"/>
    </reaction>
</comment>
<dbReference type="GO" id="GO:0000819">
    <property type="term" value="P:sister chromatid segregation"/>
    <property type="evidence" value="ECO:0007669"/>
    <property type="project" value="TreeGrafter"/>
</dbReference>
<evidence type="ECO:0000256" key="2">
    <source>
        <dbReference type="ARBA" id="ARBA00001946"/>
    </source>
</evidence>
<evidence type="ECO:0000256" key="6">
    <source>
        <dbReference type="ARBA" id="ARBA00023235"/>
    </source>
</evidence>
<proteinExistence type="predicted"/>
<evidence type="ECO:0000256" key="3">
    <source>
        <dbReference type="ARBA" id="ARBA00012895"/>
    </source>
</evidence>
<dbReference type="PANTHER" id="PTHR10169:SF38">
    <property type="entry name" value="DNA TOPOISOMERASE 2"/>
    <property type="match status" value="1"/>
</dbReference>
<dbReference type="AlphaFoldDB" id="A0A3Q0FG65"/>